<name>A0ABT4VVK1_9HYPH</name>
<dbReference type="Proteomes" id="UP001148313">
    <property type="component" value="Unassembled WGS sequence"/>
</dbReference>
<comment type="caution">
    <text evidence="2">The sequence shown here is derived from an EMBL/GenBank/DDBJ whole genome shotgun (WGS) entry which is preliminary data.</text>
</comment>
<protein>
    <submittedName>
        <fullName evidence="2">Serine hydrolase</fullName>
    </submittedName>
</protein>
<dbReference type="InterPro" id="IPR012338">
    <property type="entry name" value="Beta-lactam/transpept-like"/>
</dbReference>
<feature type="domain" description="Beta-lactamase-related" evidence="1">
    <location>
        <begin position="11"/>
        <end position="337"/>
    </location>
</feature>
<dbReference type="InterPro" id="IPR050491">
    <property type="entry name" value="AmpC-like"/>
</dbReference>
<reference evidence="2" key="1">
    <citation type="submission" date="2022-11" db="EMBL/GenBank/DDBJ databases">
        <title>Hoeflea poritis sp. nov., isolated from scleractinian coral Porites lutea.</title>
        <authorList>
            <person name="Zhang G."/>
            <person name="Wei Q."/>
            <person name="Cai L."/>
        </authorList>
    </citation>
    <scope>NUCLEOTIDE SEQUENCE</scope>
    <source>
        <strain evidence="2">E7-10</strain>
    </source>
</reference>
<evidence type="ECO:0000313" key="3">
    <source>
        <dbReference type="Proteomes" id="UP001148313"/>
    </source>
</evidence>
<dbReference type="SUPFAM" id="SSF56601">
    <property type="entry name" value="beta-lactamase/transpeptidase-like"/>
    <property type="match status" value="1"/>
</dbReference>
<organism evidence="2 3">
    <name type="scientific">Hoeflea poritis</name>
    <dbReference type="NCBI Taxonomy" id="2993659"/>
    <lineage>
        <taxon>Bacteria</taxon>
        <taxon>Pseudomonadati</taxon>
        <taxon>Pseudomonadota</taxon>
        <taxon>Alphaproteobacteria</taxon>
        <taxon>Hyphomicrobiales</taxon>
        <taxon>Rhizobiaceae</taxon>
        <taxon>Hoeflea</taxon>
    </lineage>
</organism>
<evidence type="ECO:0000313" key="2">
    <source>
        <dbReference type="EMBL" id="MDA4848734.1"/>
    </source>
</evidence>
<keyword evidence="2" id="KW-0378">Hydrolase</keyword>
<keyword evidence="3" id="KW-1185">Reference proteome</keyword>
<dbReference type="EMBL" id="JAPJZH010000029">
    <property type="protein sequence ID" value="MDA4848734.1"/>
    <property type="molecule type" value="Genomic_DNA"/>
</dbReference>
<dbReference type="InterPro" id="IPR001466">
    <property type="entry name" value="Beta-lactam-related"/>
</dbReference>
<sequence>MQEIVDNVSERLLQEMVRKEHFSGAAMVSKADRRVHRRAYGPSSGNLPNRVDGRFHVGSLCKQFTAAAVLQLTEVGLADLGACINEFLPRKYRSGLWSGILVEHLLSHTSGIPDYAVVRDYYRVVDGWAFGETIDGMIKEAMKAPLGFTPGTRFQYSNIGYTLLGEIIQNQTGRPFANYVEEKLLAPLGMDNSKIHDENFAAANCDPCGLRWDDAAHVHIKDDVISLPVTPADGGLVTTLDDFACWVAAVYRDLSHPDLSPESIERMLQISAPTDSYRWPERCLRGEGYYGLGLMRSGDLIMHEGSIVGFRSFFIYSRRDDLLISIFSNNTHNDVCRIAEELFRLHG</sequence>
<proteinExistence type="predicted"/>
<dbReference type="PANTHER" id="PTHR46825:SF9">
    <property type="entry name" value="BETA-LACTAMASE-RELATED DOMAIN-CONTAINING PROTEIN"/>
    <property type="match status" value="1"/>
</dbReference>
<dbReference type="GO" id="GO:0016787">
    <property type="term" value="F:hydrolase activity"/>
    <property type="evidence" value="ECO:0007669"/>
    <property type="project" value="UniProtKB-KW"/>
</dbReference>
<dbReference type="RefSeq" id="WP_271092609.1">
    <property type="nucleotide sequence ID" value="NZ_JAPJZH010000029.1"/>
</dbReference>
<gene>
    <name evidence="2" type="ORF">OOZ53_25485</name>
</gene>
<dbReference type="PANTHER" id="PTHR46825">
    <property type="entry name" value="D-ALANYL-D-ALANINE-CARBOXYPEPTIDASE/ENDOPEPTIDASE AMPH"/>
    <property type="match status" value="1"/>
</dbReference>
<evidence type="ECO:0000259" key="1">
    <source>
        <dbReference type="Pfam" id="PF00144"/>
    </source>
</evidence>
<dbReference type="Pfam" id="PF00144">
    <property type="entry name" value="Beta-lactamase"/>
    <property type="match status" value="1"/>
</dbReference>
<accession>A0ABT4VVK1</accession>
<dbReference type="Gene3D" id="3.40.710.10">
    <property type="entry name" value="DD-peptidase/beta-lactamase superfamily"/>
    <property type="match status" value="1"/>
</dbReference>